<evidence type="ECO:0000313" key="1">
    <source>
        <dbReference type="EMBL" id="KAI8434729.1"/>
    </source>
</evidence>
<sequence length="390" mass="44961">MEWQWLKDWWRLKRWRNRKKKEQNDDDFCYCDDCLPDGELDLCDSLDPHYDGGGKKVVVGVCAMAKKSQSKPMKEILTRLDEFEYIKMLVFPEESPVEEWPICDCLISFHSKGFPLDKAIQYEKLRKPYVINNLHMQYDIQDRRKVYAILEGEGIEIPRYAVLDRDSPDPKHHELVESEDHVEVNGVVFNKPFVEKPVSAEDHNIYIYYPTSAGGGSQRLFRKIGSRSSIYSPESRVRKTGSFIYEDFMPTDGTDVKVYTVGPDYAHAEARKSPALDGKVERDSEGKEIRYPLDDPPIVPTTFGKMMELRCVVAVIRHGDRTPKQKMKVEVRHPRYGHFSGINRKVQMKYQPRGRPRGSSSDDGNAPPPHGLPRIITPLLIGPSFVRDVT</sequence>
<reference evidence="1 2" key="1">
    <citation type="journal article" date="2022" name="Genome Biol. Evol.">
        <title>The Spruce Budworm Genome: Reconstructing the Evolutionary History of Antifreeze Proteins.</title>
        <authorList>
            <person name="Beliveau C."/>
            <person name="Gagne P."/>
            <person name="Picq S."/>
            <person name="Vernygora O."/>
            <person name="Keeling C.I."/>
            <person name="Pinkney K."/>
            <person name="Doucet D."/>
            <person name="Wen F."/>
            <person name="Johnston J.S."/>
            <person name="Maaroufi H."/>
            <person name="Boyle B."/>
            <person name="Laroche J."/>
            <person name="Dewar K."/>
            <person name="Juretic N."/>
            <person name="Blackburn G."/>
            <person name="Nisole A."/>
            <person name="Brunet B."/>
            <person name="Brandao M."/>
            <person name="Lumley L."/>
            <person name="Duan J."/>
            <person name="Quan G."/>
            <person name="Lucarotti C.J."/>
            <person name="Roe A.D."/>
            <person name="Sperling F.A.H."/>
            <person name="Levesque R.C."/>
            <person name="Cusson M."/>
        </authorList>
    </citation>
    <scope>NUCLEOTIDE SEQUENCE [LARGE SCALE GENOMIC DNA]</scope>
    <source>
        <strain evidence="1">Glfc:IPQL:Cfum</strain>
    </source>
</reference>
<comment type="caution">
    <text evidence="1">The sequence shown here is derived from an EMBL/GenBank/DDBJ whole genome shotgun (WGS) entry which is preliminary data.</text>
</comment>
<proteinExistence type="predicted"/>
<organism evidence="1 2">
    <name type="scientific">Choristoneura fumiferana</name>
    <name type="common">Spruce budworm moth</name>
    <name type="synonym">Archips fumiferana</name>
    <dbReference type="NCBI Taxonomy" id="7141"/>
    <lineage>
        <taxon>Eukaryota</taxon>
        <taxon>Metazoa</taxon>
        <taxon>Ecdysozoa</taxon>
        <taxon>Arthropoda</taxon>
        <taxon>Hexapoda</taxon>
        <taxon>Insecta</taxon>
        <taxon>Pterygota</taxon>
        <taxon>Neoptera</taxon>
        <taxon>Endopterygota</taxon>
        <taxon>Lepidoptera</taxon>
        <taxon>Glossata</taxon>
        <taxon>Ditrysia</taxon>
        <taxon>Tortricoidea</taxon>
        <taxon>Tortricidae</taxon>
        <taxon>Tortricinae</taxon>
        <taxon>Choristoneura</taxon>
    </lineage>
</organism>
<gene>
    <name evidence="1" type="ORF">MSG28_003250</name>
</gene>
<accession>A0ACC0KE61</accession>
<evidence type="ECO:0000313" key="2">
    <source>
        <dbReference type="Proteomes" id="UP001064048"/>
    </source>
</evidence>
<protein>
    <submittedName>
        <fullName evidence="1">Uncharacterized protein</fullName>
    </submittedName>
</protein>
<dbReference type="Proteomes" id="UP001064048">
    <property type="component" value="Chromosome 5"/>
</dbReference>
<dbReference type="EMBL" id="CM046105">
    <property type="protein sequence ID" value="KAI8434729.1"/>
    <property type="molecule type" value="Genomic_DNA"/>
</dbReference>
<keyword evidence="2" id="KW-1185">Reference proteome</keyword>
<name>A0ACC0KE61_CHOFU</name>